<evidence type="ECO:0000313" key="4">
    <source>
        <dbReference type="Proteomes" id="UP001610563"/>
    </source>
</evidence>
<keyword evidence="2" id="KW-1133">Transmembrane helix</keyword>
<sequence>MIEMRETPPPAEVLTGGTRAESSRAGTNPPASPASPATSSPSSSSSLFEENEPAPRGKAVLSIEPVSSDSAEASGRQGISPSDARDAQVQLSQPGSGRATAGAHTINSPVEPTTVLRRRHTQQTPSSQQLQGQAGGGTNVSPTVASRAWTFFVQKLVPIAGFLGLVLAFAFGIGAWMGMNYANSYSKKQYDIALFGACHDYEDIRNTAFCDKVINAGIGTSGLVKRQPEISIDEPAYASGFMYSPLTPAKLVLWALSETGSNALAVASQLGRTAHFVLWTFPMSIQDGGDISRDSHGLDYGILEMLRMGLFIGWQILLFGCSRFCLLLSIILVGEFLPQSIPRGGNILAAFTWGLISFDLVHVLVAQAWAHWVPALLLLLAFCFLFVVGWDEEENGRLADNLSSMALPMLTMGSTVLFLVGFLPCSLMHPARIVVLWFSLVGLLATWGTMQGVWRAAAVLGLLTALLDLFHPNMITALFYAAHCE</sequence>
<evidence type="ECO:0000256" key="2">
    <source>
        <dbReference type="SAM" id="Phobius"/>
    </source>
</evidence>
<feature type="transmembrane region" description="Helical" evidence="2">
    <location>
        <begin position="310"/>
        <end position="333"/>
    </location>
</feature>
<comment type="caution">
    <text evidence="3">The sequence shown here is derived from an EMBL/GenBank/DDBJ whole genome shotgun (WGS) entry which is preliminary data.</text>
</comment>
<evidence type="ECO:0008006" key="5">
    <source>
        <dbReference type="Google" id="ProtNLM"/>
    </source>
</evidence>
<feature type="transmembrane region" description="Helical" evidence="2">
    <location>
        <begin position="402"/>
        <end position="423"/>
    </location>
</feature>
<organism evidence="3 4">
    <name type="scientific">Aspergillus keveii</name>
    <dbReference type="NCBI Taxonomy" id="714993"/>
    <lineage>
        <taxon>Eukaryota</taxon>
        <taxon>Fungi</taxon>
        <taxon>Dikarya</taxon>
        <taxon>Ascomycota</taxon>
        <taxon>Pezizomycotina</taxon>
        <taxon>Eurotiomycetes</taxon>
        <taxon>Eurotiomycetidae</taxon>
        <taxon>Eurotiales</taxon>
        <taxon>Aspergillaceae</taxon>
        <taxon>Aspergillus</taxon>
        <taxon>Aspergillus subgen. Nidulantes</taxon>
    </lineage>
</organism>
<feature type="transmembrane region" description="Helical" evidence="2">
    <location>
        <begin position="156"/>
        <end position="179"/>
    </location>
</feature>
<gene>
    <name evidence="3" type="ORF">BJX66DRAFT_283176</name>
</gene>
<name>A0ABR4FW58_9EURO</name>
<dbReference type="Proteomes" id="UP001610563">
    <property type="component" value="Unassembled WGS sequence"/>
</dbReference>
<keyword evidence="2" id="KW-0472">Membrane</keyword>
<reference evidence="3 4" key="1">
    <citation type="submission" date="2024-07" db="EMBL/GenBank/DDBJ databases">
        <title>Section-level genome sequencing and comparative genomics of Aspergillus sections Usti and Cavernicolus.</title>
        <authorList>
            <consortium name="Lawrence Berkeley National Laboratory"/>
            <person name="Nybo J.L."/>
            <person name="Vesth T.C."/>
            <person name="Theobald S."/>
            <person name="Frisvad J.C."/>
            <person name="Larsen T.O."/>
            <person name="Kjaerboelling I."/>
            <person name="Rothschild-Mancinelli K."/>
            <person name="Lyhne E.K."/>
            <person name="Kogle M.E."/>
            <person name="Barry K."/>
            <person name="Clum A."/>
            <person name="Na H."/>
            <person name="Ledsgaard L."/>
            <person name="Lin J."/>
            <person name="Lipzen A."/>
            <person name="Kuo A."/>
            <person name="Riley R."/>
            <person name="Mondo S."/>
            <person name="Labutti K."/>
            <person name="Haridas S."/>
            <person name="Pangalinan J."/>
            <person name="Salamov A.A."/>
            <person name="Simmons B.A."/>
            <person name="Magnuson J.K."/>
            <person name="Chen J."/>
            <person name="Drula E."/>
            <person name="Henrissat B."/>
            <person name="Wiebenga A."/>
            <person name="Lubbers R.J."/>
            <person name="Gomes A.C."/>
            <person name="Makela M.R."/>
            <person name="Stajich J."/>
            <person name="Grigoriev I.V."/>
            <person name="Mortensen U.H."/>
            <person name="De Vries R.P."/>
            <person name="Baker S.E."/>
            <person name="Andersen M.R."/>
        </authorList>
    </citation>
    <scope>NUCLEOTIDE SEQUENCE [LARGE SCALE GENOMIC DNA]</scope>
    <source>
        <strain evidence="3 4">CBS 209.92</strain>
    </source>
</reference>
<feature type="region of interest" description="Disordered" evidence="1">
    <location>
        <begin position="1"/>
        <end position="139"/>
    </location>
</feature>
<feature type="transmembrane region" description="Helical" evidence="2">
    <location>
        <begin position="372"/>
        <end position="390"/>
    </location>
</feature>
<accession>A0ABR4FW58</accession>
<dbReference type="EMBL" id="JBFTWV010000095">
    <property type="protein sequence ID" value="KAL2787501.1"/>
    <property type="molecule type" value="Genomic_DNA"/>
</dbReference>
<feature type="transmembrane region" description="Helical" evidence="2">
    <location>
        <begin position="453"/>
        <end position="470"/>
    </location>
</feature>
<feature type="compositionally biased region" description="Low complexity" evidence="1">
    <location>
        <begin position="122"/>
        <end position="132"/>
    </location>
</feature>
<feature type="compositionally biased region" description="Low complexity" evidence="1">
    <location>
        <begin position="34"/>
        <end position="46"/>
    </location>
</feature>
<proteinExistence type="predicted"/>
<keyword evidence="4" id="KW-1185">Reference proteome</keyword>
<keyword evidence="2" id="KW-0812">Transmembrane</keyword>
<evidence type="ECO:0000256" key="1">
    <source>
        <dbReference type="SAM" id="MobiDB-lite"/>
    </source>
</evidence>
<feature type="transmembrane region" description="Helical" evidence="2">
    <location>
        <begin position="430"/>
        <end position="447"/>
    </location>
</feature>
<protein>
    <recommendedName>
        <fullName evidence="5">Transmembrane protein</fullName>
    </recommendedName>
</protein>
<feature type="transmembrane region" description="Helical" evidence="2">
    <location>
        <begin position="345"/>
        <end position="365"/>
    </location>
</feature>
<evidence type="ECO:0000313" key="3">
    <source>
        <dbReference type="EMBL" id="KAL2787501.1"/>
    </source>
</evidence>